<dbReference type="EMBL" id="BAAFGZ010000083">
    <property type="protein sequence ID" value="GAB0134524.1"/>
    <property type="molecule type" value="Genomic_DNA"/>
</dbReference>
<reference evidence="2" key="1">
    <citation type="submission" date="2024-06" db="EMBL/GenBank/DDBJ databases">
        <title>Draft Genome Sequences of Epichloe bromicola Strains Isolated from Elymus ciliaris.</title>
        <authorList>
            <consortium name="Epichloe bromicola genome sequencing consortium"/>
            <person name="Miura A."/>
            <person name="Imano S."/>
            <person name="Ashida A."/>
            <person name="Sato I."/>
            <person name="Chiba S."/>
            <person name="Tanaka A."/>
            <person name="Camagna M."/>
            <person name="Takemoto D."/>
        </authorList>
    </citation>
    <scope>NUCLEOTIDE SEQUENCE [LARGE SCALE GENOMIC DNA]</scope>
    <source>
        <strain evidence="2">DP</strain>
    </source>
</reference>
<proteinExistence type="predicted"/>
<evidence type="ECO:0000313" key="1">
    <source>
        <dbReference type="EMBL" id="GAB0134524.1"/>
    </source>
</evidence>
<evidence type="ECO:0008006" key="3">
    <source>
        <dbReference type="Google" id="ProtNLM"/>
    </source>
</evidence>
<comment type="caution">
    <text evidence="1">The sequence shown here is derived from an EMBL/GenBank/DDBJ whole genome shotgun (WGS) entry which is preliminary data.</text>
</comment>
<protein>
    <recommendedName>
        <fullName evidence="3">Protein kinase domain-containing protein</fullName>
    </recommendedName>
</protein>
<keyword evidence="2" id="KW-1185">Reference proteome</keyword>
<name>A0ABQ0CM44_9HYPO</name>
<organism evidence="1 2">
    <name type="scientific">Epichloe bromicola</name>
    <dbReference type="NCBI Taxonomy" id="79588"/>
    <lineage>
        <taxon>Eukaryota</taxon>
        <taxon>Fungi</taxon>
        <taxon>Dikarya</taxon>
        <taxon>Ascomycota</taxon>
        <taxon>Pezizomycotina</taxon>
        <taxon>Sordariomycetes</taxon>
        <taxon>Hypocreomycetidae</taxon>
        <taxon>Hypocreales</taxon>
        <taxon>Clavicipitaceae</taxon>
        <taxon>Epichloe</taxon>
    </lineage>
</organism>
<sequence length="126" mass="14613">MDAVTLWSEVSKEIDLAKLYFITRACDVYHMLIMSYGGEEIPQGQYDQLKDEIRRSIKEVEDCGVVHGDLRPIICRGTSKMDIRNHRFSSCQACWIASAGGTDIEEEKHDESKYNRQSVYEFRKKD</sequence>
<evidence type="ECO:0000313" key="2">
    <source>
        <dbReference type="Proteomes" id="UP001562357"/>
    </source>
</evidence>
<dbReference type="Proteomes" id="UP001562357">
    <property type="component" value="Unassembled WGS sequence"/>
</dbReference>
<accession>A0ABQ0CM44</accession>
<gene>
    <name evidence="1" type="primary">g2891</name>
    <name evidence="1" type="ORF">EsDP_00002891</name>
</gene>